<reference evidence="18" key="1">
    <citation type="journal article" date="2024" name="Gigascience">
        <title>Chromosome-level genome of the poultry shaft louse Menopon gallinae provides insight into the host-switching and adaptive evolution of parasitic lice.</title>
        <authorList>
            <person name="Xu Y."/>
            <person name="Ma L."/>
            <person name="Liu S."/>
            <person name="Liang Y."/>
            <person name="Liu Q."/>
            <person name="He Z."/>
            <person name="Tian L."/>
            <person name="Duan Y."/>
            <person name="Cai W."/>
            <person name="Li H."/>
            <person name="Song F."/>
        </authorList>
    </citation>
    <scope>NUCLEOTIDE SEQUENCE</scope>
    <source>
        <strain evidence="18">Cailab_2023a</strain>
    </source>
</reference>
<dbReference type="InterPro" id="IPR013083">
    <property type="entry name" value="Znf_RING/FYVE/PHD"/>
</dbReference>
<dbReference type="InterPro" id="IPR018359">
    <property type="entry name" value="Bromodomain_CS"/>
</dbReference>
<dbReference type="EMBL" id="JARGDH010000005">
    <property type="protein sequence ID" value="KAL0268350.1"/>
    <property type="molecule type" value="Genomic_DNA"/>
</dbReference>
<evidence type="ECO:0008006" key="19">
    <source>
        <dbReference type="Google" id="ProtNLM"/>
    </source>
</evidence>
<keyword evidence="4 12" id="KW-0863">Zinc-finger</keyword>
<evidence type="ECO:0000256" key="3">
    <source>
        <dbReference type="ARBA" id="ARBA00022723"/>
    </source>
</evidence>
<feature type="compositionally biased region" description="Acidic residues" evidence="14">
    <location>
        <begin position="363"/>
        <end position="387"/>
    </location>
</feature>
<dbReference type="PANTHER" id="PTHR45915:SF2">
    <property type="entry name" value="TOUTATIS, ISOFORM E"/>
    <property type="match status" value="1"/>
</dbReference>
<dbReference type="InterPro" id="IPR036427">
    <property type="entry name" value="Bromodomain-like_sf"/>
</dbReference>
<dbReference type="Gene3D" id="3.30.40.10">
    <property type="entry name" value="Zinc/RING finger domain, C3HC4 (zinc finger)"/>
    <property type="match status" value="2"/>
</dbReference>
<dbReference type="PROSITE" id="PS50827">
    <property type="entry name" value="DDT"/>
    <property type="match status" value="1"/>
</dbReference>
<dbReference type="InterPro" id="IPR028941">
    <property type="entry name" value="WHIM2_dom"/>
</dbReference>
<dbReference type="GO" id="GO:0005634">
    <property type="term" value="C:nucleus"/>
    <property type="evidence" value="ECO:0007669"/>
    <property type="project" value="UniProtKB-SubCell"/>
</dbReference>
<dbReference type="SMART" id="SM00571">
    <property type="entry name" value="DDT"/>
    <property type="match status" value="1"/>
</dbReference>
<evidence type="ECO:0000256" key="1">
    <source>
        <dbReference type="ARBA" id="ARBA00004123"/>
    </source>
</evidence>
<evidence type="ECO:0000256" key="12">
    <source>
        <dbReference type="PROSITE-ProRule" id="PRU00146"/>
    </source>
</evidence>
<organism evidence="18">
    <name type="scientific">Menopon gallinae</name>
    <name type="common">poultry shaft louse</name>
    <dbReference type="NCBI Taxonomy" id="328185"/>
    <lineage>
        <taxon>Eukaryota</taxon>
        <taxon>Metazoa</taxon>
        <taxon>Ecdysozoa</taxon>
        <taxon>Arthropoda</taxon>
        <taxon>Hexapoda</taxon>
        <taxon>Insecta</taxon>
        <taxon>Pterygota</taxon>
        <taxon>Neoptera</taxon>
        <taxon>Paraneoptera</taxon>
        <taxon>Psocodea</taxon>
        <taxon>Troctomorpha</taxon>
        <taxon>Phthiraptera</taxon>
        <taxon>Amblycera</taxon>
        <taxon>Menoponidae</taxon>
        <taxon>Menopon</taxon>
    </lineage>
</organism>
<feature type="domain" description="DDT" evidence="17">
    <location>
        <begin position="107"/>
        <end position="171"/>
    </location>
</feature>
<dbReference type="InterPro" id="IPR019787">
    <property type="entry name" value="Znf_PHD-finger"/>
</dbReference>
<gene>
    <name evidence="18" type="ORF">PYX00_010324</name>
</gene>
<dbReference type="PROSITE" id="PS01359">
    <property type="entry name" value="ZF_PHD_1"/>
    <property type="match status" value="1"/>
</dbReference>
<protein>
    <recommendedName>
        <fullName evidence="19">Bromodomain adjacent to zinc finger domain protein 2B</fullName>
    </recommendedName>
</protein>
<dbReference type="FunFam" id="3.30.40.10:FF:000199">
    <property type="entry name" value="Bromodomain adjacent to zinc finger domain 2B"/>
    <property type="match status" value="1"/>
</dbReference>
<feature type="compositionally biased region" description="Basic residues" evidence="14">
    <location>
        <begin position="508"/>
        <end position="526"/>
    </location>
</feature>
<feature type="compositionally biased region" description="Low complexity" evidence="14">
    <location>
        <begin position="563"/>
        <end position="591"/>
    </location>
</feature>
<dbReference type="SMART" id="SM00249">
    <property type="entry name" value="PHD"/>
    <property type="match status" value="2"/>
</dbReference>
<dbReference type="InterPro" id="IPR028942">
    <property type="entry name" value="WHIM1_dom"/>
</dbReference>
<dbReference type="Pfam" id="PF02791">
    <property type="entry name" value="DDT"/>
    <property type="match status" value="1"/>
</dbReference>
<evidence type="ECO:0000256" key="2">
    <source>
        <dbReference type="ARBA" id="ARBA00007444"/>
    </source>
</evidence>
<dbReference type="SUPFAM" id="SSF57903">
    <property type="entry name" value="FYVE/PHD zinc finger"/>
    <property type="match status" value="2"/>
</dbReference>
<evidence type="ECO:0000259" key="17">
    <source>
        <dbReference type="PROSITE" id="PS50827"/>
    </source>
</evidence>
<keyword evidence="10" id="KW-0539">Nucleus</keyword>
<dbReference type="Pfam" id="PF00628">
    <property type="entry name" value="PHD"/>
    <property type="match status" value="2"/>
</dbReference>
<dbReference type="GO" id="GO:0000785">
    <property type="term" value="C:chromatin"/>
    <property type="evidence" value="ECO:0007669"/>
    <property type="project" value="TreeGrafter"/>
</dbReference>
<feature type="compositionally biased region" description="Basic and acidic residues" evidence="14">
    <location>
        <begin position="471"/>
        <end position="488"/>
    </location>
</feature>
<feature type="region of interest" description="Disordered" evidence="14">
    <location>
        <begin position="1256"/>
        <end position="1349"/>
    </location>
</feature>
<evidence type="ECO:0000256" key="8">
    <source>
        <dbReference type="ARBA" id="ARBA00023117"/>
    </source>
</evidence>
<keyword evidence="7 13" id="KW-0175">Coiled coil</keyword>
<dbReference type="InterPro" id="IPR001965">
    <property type="entry name" value="Znf_PHD"/>
</dbReference>
<dbReference type="InterPro" id="IPR011011">
    <property type="entry name" value="Znf_FYVE_PHD"/>
</dbReference>
<name>A0AAW2HF20_9NEOP</name>
<feature type="region of interest" description="Disordered" evidence="14">
    <location>
        <begin position="471"/>
        <end position="655"/>
    </location>
</feature>
<dbReference type="Pfam" id="PF15612">
    <property type="entry name" value="WHIM1"/>
    <property type="match status" value="1"/>
</dbReference>
<dbReference type="PRINTS" id="PR00503">
    <property type="entry name" value="BROMODOMAIN"/>
</dbReference>
<feature type="region of interest" description="Disordered" evidence="14">
    <location>
        <begin position="356"/>
        <end position="392"/>
    </location>
</feature>
<evidence type="ECO:0000256" key="11">
    <source>
        <dbReference type="PROSITE-ProRule" id="PRU00035"/>
    </source>
</evidence>
<dbReference type="InterPro" id="IPR018501">
    <property type="entry name" value="DDT_dom"/>
</dbReference>
<feature type="region of interest" description="Disordered" evidence="14">
    <location>
        <begin position="1038"/>
        <end position="1057"/>
    </location>
</feature>
<sequence>MKEQLQYVQELNKQKELLYAVELEKERRRQHMNLVRALETRKRVEERERKRIELRAEKIARQERKLEQRRVELEILKELRRPIEDMELDDVKEFPELHRIPGLKLSGQAFADTLMVFEFLHNFGETLGFDMESLPTLNNLQGALLNDEENEEELLSIMTHLLVCAIEDPGIPNPARHITLLGQSLKQADITHTNISEILRIYLYANATGEVKALTGLNFERDREKKISEHHNLYGEEAQSQHCGKNAAFFEHLYENATYKLSEELKEKPFLALNPTTKSAILAFLCNELLQNKAVLRQIEGSLETVILSRRERWGLDQSIRKLRCLHDRQLRYNILTKDKDCVMGLNQQPVNVNYKEKTNDGVDSEVESGEESDHESECTQPEEEDQQNLNTDEINKRLEKLIKQQEGYLSSLRTSNQQIRAMCLGQDRFWRRYWCLPTCRSIFVEGMESAQPDEYMDMAHEMELTKLCEDEKEEEKPEKEKDKKEQGESDADENEEKSKTSGDTRDSKRRLRKRKGSKGHWRGKKTKFDEDSSTNNNSEEEMSENEEVDNSDSKKGGDISANETDVCNNNNNTNVNNNESNCTVNNNNSDSDNKSVDELSGDRSVVDNKDAVANNDTEKEIPSDVNGESHSIKQESDEGKANSSPEEKESEVAEKVVKMEVCEDESNKGQKGATVSDKEVNCTEENIKQELKPLEDVIKKEKDAKPVTQDLKEYLRQFGEPLKSYADHLDELTEKDFNGSFKDKKDFYIGKAYGDGDPSKRYKFEDEDPLLKAMKNELSTRIFGSPSGYLKKEELDDSHFLRNTGSPLANGEKFPGFDLLAGSYGLMRESDAECQWFSLLPKESCDPNTVFLGKNDSEKILLPMYLPTRGGLPPSPGPLPPCDSPAPLILSPEEAAMLEQIKVSGPKPPPVRKSVPQELRRGWWRITDEEQLYKILESLHGRGVRERELKRMLTRYLDNSLETGGKATMFKPVNDLVDLDHKEKDSRIKFLSDGAPMSDVPNSWDRSVLQRVENLLLEQVENLEDKVASASMQVKGWKIPSRSGPSDSEDGDSDNKSAVDIAKERLIALEAAIERRYLKPPLGFSTAEGGIGIQPDQDESIPKGLGVWREAVLKSHTAAQLSMALYMLESCIAWDKSIMKANCQFCQSGDNEDKLLLCDGCDRGYHMYCFKPKMDTIPDGDWYCHECKNKASGERNCIVCGKRPVKNFVLCEHCPRAYHADCLNPPLLKVPRSKWNCANCAIKFPKKKCGRKLGWRKNKDQKSKDDSKEQKDSGNDDKTNDSDADSDGEDLPLSSAVSSKDSKEKECAPLSPIPSASSLTSSNSALNDEPPPLSPQQPPASVSAKKERISKKVCKELNACKTLIEEMESQDEAWPFLLPVNTKQFPTYKKIIKCPMDISTIKKRLTDGVYKTKEEFVFDVRQIFNNCETFNEDDSPVGKAGHAMRSYFEARWGELMSQKSSP</sequence>
<keyword evidence="6" id="KW-0805">Transcription regulation</keyword>
<dbReference type="Pfam" id="PF00439">
    <property type="entry name" value="Bromodomain"/>
    <property type="match status" value="1"/>
</dbReference>
<feature type="compositionally biased region" description="Acidic residues" evidence="14">
    <location>
        <begin position="539"/>
        <end position="551"/>
    </location>
</feature>
<keyword evidence="3" id="KW-0479">Metal-binding</keyword>
<proteinExistence type="inferred from homology"/>
<dbReference type="PROSITE" id="PS50014">
    <property type="entry name" value="BROMODOMAIN_2"/>
    <property type="match status" value="1"/>
</dbReference>
<dbReference type="SMART" id="SM00297">
    <property type="entry name" value="BROMO"/>
    <property type="match status" value="1"/>
</dbReference>
<dbReference type="Gene3D" id="1.20.920.10">
    <property type="entry name" value="Bromodomain-like"/>
    <property type="match status" value="1"/>
</dbReference>
<dbReference type="PROSITE" id="PS00633">
    <property type="entry name" value="BROMODOMAIN_1"/>
    <property type="match status" value="1"/>
</dbReference>
<evidence type="ECO:0000256" key="5">
    <source>
        <dbReference type="ARBA" id="ARBA00022833"/>
    </source>
</evidence>
<dbReference type="InterPro" id="IPR001487">
    <property type="entry name" value="Bromodomain"/>
</dbReference>
<feature type="domain" description="Bromo" evidence="15">
    <location>
        <begin position="1369"/>
        <end position="1439"/>
    </location>
</feature>
<accession>A0AAW2HF20</accession>
<feature type="compositionally biased region" description="Pro residues" evidence="14">
    <location>
        <begin position="1330"/>
        <end position="1339"/>
    </location>
</feature>
<feature type="compositionally biased region" description="Basic and acidic residues" evidence="14">
    <location>
        <begin position="631"/>
        <end position="655"/>
    </location>
</feature>
<evidence type="ECO:0000313" key="18">
    <source>
        <dbReference type="EMBL" id="KAL0268350.1"/>
    </source>
</evidence>
<evidence type="ECO:0000256" key="13">
    <source>
        <dbReference type="SAM" id="Coils"/>
    </source>
</evidence>
<evidence type="ECO:0000256" key="10">
    <source>
        <dbReference type="ARBA" id="ARBA00023242"/>
    </source>
</evidence>
<feature type="domain" description="PHD-type" evidence="16">
    <location>
        <begin position="1195"/>
        <end position="1244"/>
    </location>
</feature>
<evidence type="ECO:0000259" key="16">
    <source>
        <dbReference type="PROSITE" id="PS50016"/>
    </source>
</evidence>
<feature type="compositionally biased region" description="Basic and acidic residues" evidence="14">
    <location>
        <begin position="497"/>
        <end position="507"/>
    </location>
</feature>
<dbReference type="InterPro" id="IPR019786">
    <property type="entry name" value="Zinc_finger_PHD-type_CS"/>
</dbReference>
<dbReference type="GO" id="GO:0008270">
    <property type="term" value="F:zinc ion binding"/>
    <property type="evidence" value="ECO:0007669"/>
    <property type="project" value="UniProtKB-KW"/>
</dbReference>
<keyword evidence="9" id="KW-0804">Transcription</keyword>
<keyword evidence="5" id="KW-0862">Zinc</keyword>
<dbReference type="Pfam" id="PF15613">
    <property type="entry name" value="WSD"/>
    <property type="match status" value="2"/>
</dbReference>
<keyword evidence="8 11" id="KW-0103">Bromodomain</keyword>
<feature type="coiled-coil region" evidence="13">
    <location>
        <begin position="1007"/>
        <end position="1034"/>
    </location>
</feature>
<evidence type="ECO:0000256" key="7">
    <source>
        <dbReference type="ARBA" id="ARBA00023054"/>
    </source>
</evidence>
<dbReference type="SUPFAM" id="SSF47370">
    <property type="entry name" value="Bromodomain"/>
    <property type="match status" value="1"/>
</dbReference>
<evidence type="ECO:0000256" key="6">
    <source>
        <dbReference type="ARBA" id="ARBA00023015"/>
    </source>
</evidence>
<comment type="similarity">
    <text evidence="2">Belongs to the WAL family.</text>
</comment>
<feature type="coiled-coil region" evidence="13">
    <location>
        <begin position="35"/>
        <end position="79"/>
    </location>
</feature>
<dbReference type="CDD" id="cd15545">
    <property type="entry name" value="PHD_BAZ2A_like"/>
    <property type="match status" value="1"/>
</dbReference>
<feature type="compositionally biased region" description="Low complexity" evidence="14">
    <location>
        <begin position="1309"/>
        <end position="1327"/>
    </location>
</feature>
<evidence type="ECO:0000256" key="14">
    <source>
        <dbReference type="SAM" id="MobiDB-lite"/>
    </source>
</evidence>
<feature type="domain" description="PHD-type" evidence="16">
    <location>
        <begin position="1141"/>
        <end position="1191"/>
    </location>
</feature>
<evidence type="ECO:0000259" key="15">
    <source>
        <dbReference type="PROSITE" id="PS50014"/>
    </source>
</evidence>
<feature type="compositionally biased region" description="Basic and acidic residues" evidence="14">
    <location>
        <begin position="1258"/>
        <end position="1282"/>
    </location>
</feature>
<evidence type="ECO:0000256" key="4">
    <source>
        <dbReference type="ARBA" id="ARBA00022771"/>
    </source>
</evidence>
<dbReference type="PANTHER" id="PTHR45915">
    <property type="entry name" value="TRANSCRIPTION INTERMEDIARY FACTOR"/>
    <property type="match status" value="1"/>
</dbReference>
<comment type="caution">
    <text evidence="18">The sequence shown here is derived from an EMBL/GenBank/DDBJ whole genome shotgun (WGS) entry which is preliminary data.</text>
</comment>
<comment type="subcellular location">
    <subcellularLocation>
        <location evidence="1">Nucleus</location>
    </subcellularLocation>
</comment>
<feature type="compositionally biased region" description="Basic and acidic residues" evidence="14">
    <location>
        <begin position="592"/>
        <end position="623"/>
    </location>
</feature>
<evidence type="ECO:0000256" key="9">
    <source>
        <dbReference type="ARBA" id="ARBA00023163"/>
    </source>
</evidence>
<dbReference type="PROSITE" id="PS50016">
    <property type="entry name" value="ZF_PHD_2"/>
    <property type="match status" value="2"/>
</dbReference>